<evidence type="ECO:0000256" key="3">
    <source>
        <dbReference type="ARBA" id="ARBA00022448"/>
    </source>
</evidence>
<dbReference type="PROSITE" id="PS50893">
    <property type="entry name" value="ABC_TRANSPORTER_2"/>
    <property type="match status" value="2"/>
</dbReference>
<evidence type="ECO:0000256" key="7">
    <source>
        <dbReference type="ARBA" id="ARBA00022741"/>
    </source>
</evidence>
<comment type="subcellular location">
    <subcellularLocation>
        <location evidence="1">Cell membrane</location>
        <topology evidence="1">Peripheral membrane protein</topology>
    </subcellularLocation>
</comment>
<sequence>MIGISKSFPGVRALEDVSFECRPGEVHAICGENGAGKSTLMKILGGIYRPDGGEIRIKGQPASFAHPVEARRAGIGIIHQELSLLPDRSVAENIVLGAEPTRRGVLDRTAMRAGAREILARLQSSIEVDARAGDLSLAEQQMVEIAKALASKPSILVMDEPTAALDDSEASRLLDLVRRLRRDSVAVVYVSHRMPEIAAISDRVTVLKDGRKVLTDRTEAMPTGRLVRCMVGRDLEEFFPPRGAADGGVLLQVNEGGNATISDINLTVRRGEVVGVAGLEGAGKSALARAIFGDRPFTRGTMQLNGQPFAPRSSRDGIRAGVGFLPDDRKREGLALGQSLRDNAALTLRAFARALALPSAGAMGNLTLDQRLRALDVRAARFDDPIRLLSGGNQQKVIIARWLARDPQLLIFAEPTRGIDVAAKAAIYAIIRDLANRGRGILMISSDLPEVVGVSDRVVVMHEGRIVGECPSGASEEDVMALAVGHGGSVAEPASACGS</sequence>
<dbReference type="AlphaFoldDB" id="A0AA42CRR7"/>
<dbReference type="InterPro" id="IPR027417">
    <property type="entry name" value="P-loop_NTPase"/>
</dbReference>
<dbReference type="InterPro" id="IPR050107">
    <property type="entry name" value="ABC_carbohydrate_import_ATPase"/>
</dbReference>
<evidence type="ECO:0000256" key="10">
    <source>
        <dbReference type="ARBA" id="ARBA00023136"/>
    </source>
</evidence>
<gene>
    <name evidence="12" type="ORF">M8523_33255</name>
</gene>
<evidence type="ECO:0000256" key="4">
    <source>
        <dbReference type="ARBA" id="ARBA00022475"/>
    </source>
</evidence>
<feature type="domain" description="ABC transporter" evidence="11">
    <location>
        <begin position="244"/>
        <end position="488"/>
    </location>
</feature>
<dbReference type="CDD" id="cd03215">
    <property type="entry name" value="ABC_Carb_Monos_II"/>
    <property type="match status" value="1"/>
</dbReference>
<dbReference type="GO" id="GO:0005524">
    <property type="term" value="F:ATP binding"/>
    <property type="evidence" value="ECO:0007669"/>
    <property type="project" value="UniProtKB-KW"/>
</dbReference>
<evidence type="ECO:0000256" key="8">
    <source>
        <dbReference type="ARBA" id="ARBA00022840"/>
    </source>
</evidence>
<name>A0AA42CRR7_9HYPH</name>
<evidence type="ECO:0000256" key="6">
    <source>
        <dbReference type="ARBA" id="ARBA00022737"/>
    </source>
</evidence>
<organism evidence="12 13">
    <name type="scientific">Lichenifustis flavocetrariae</name>
    <dbReference type="NCBI Taxonomy" id="2949735"/>
    <lineage>
        <taxon>Bacteria</taxon>
        <taxon>Pseudomonadati</taxon>
        <taxon>Pseudomonadota</taxon>
        <taxon>Alphaproteobacteria</taxon>
        <taxon>Hyphomicrobiales</taxon>
        <taxon>Lichenihabitantaceae</taxon>
        <taxon>Lichenifustis</taxon>
    </lineage>
</organism>
<dbReference type="SMART" id="SM00382">
    <property type="entry name" value="AAA"/>
    <property type="match status" value="2"/>
</dbReference>
<proteinExistence type="inferred from homology"/>
<dbReference type="GO" id="GO:0005886">
    <property type="term" value="C:plasma membrane"/>
    <property type="evidence" value="ECO:0007669"/>
    <property type="project" value="UniProtKB-SubCell"/>
</dbReference>
<reference evidence="12" key="1">
    <citation type="submission" date="2022-05" db="EMBL/GenBank/DDBJ databases">
        <authorList>
            <person name="Pankratov T."/>
        </authorList>
    </citation>
    <scope>NUCLEOTIDE SEQUENCE</scope>
    <source>
        <strain evidence="12">BP6-180914</strain>
    </source>
</reference>
<protein>
    <submittedName>
        <fullName evidence="12">Sugar ABC transporter ATP-binding protein</fullName>
    </submittedName>
</protein>
<keyword evidence="9" id="KW-1278">Translocase</keyword>
<dbReference type="PANTHER" id="PTHR43790">
    <property type="entry name" value="CARBOHYDRATE TRANSPORT ATP-BINDING PROTEIN MG119-RELATED"/>
    <property type="match status" value="1"/>
</dbReference>
<keyword evidence="13" id="KW-1185">Reference proteome</keyword>
<dbReference type="PROSITE" id="PS00211">
    <property type="entry name" value="ABC_TRANSPORTER_1"/>
    <property type="match status" value="1"/>
</dbReference>
<keyword evidence="7" id="KW-0547">Nucleotide-binding</keyword>
<evidence type="ECO:0000256" key="2">
    <source>
        <dbReference type="ARBA" id="ARBA00005417"/>
    </source>
</evidence>
<accession>A0AA42CRR7</accession>
<keyword evidence="6" id="KW-0677">Repeat</keyword>
<dbReference type="InterPro" id="IPR017871">
    <property type="entry name" value="ABC_transporter-like_CS"/>
</dbReference>
<dbReference type="InterPro" id="IPR003593">
    <property type="entry name" value="AAA+_ATPase"/>
</dbReference>
<keyword evidence="10" id="KW-0472">Membrane</keyword>
<keyword evidence="3" id="KW-0813">Transport</keyword>
<evidence type="ECO:0000313" key="13">
    <source>
        <dbReference type="Proteomes" id="UP001165667"/>
    </source>
</evidence>
<dbReference type="PANTHER" id="PTHR43790:SF3">
    <property type="entry name" value="D-ALLOSE IMPORT ATP-BINDING PROTEIN ALSA-RELATED"/>
    <property type="match status" value="1"/>
</dbReference>
<evidence type="ECO:0000256" key="5">
    <source>
        <dbReference type="ARBA" id="ARBA00022597"/>
    </source>
</evidence>
<keyword evidence="5" id="KW-0762">Sugar transport</keyword>
<dbReference type="RefSeq" id="WP_282589143.1">
    <property type="nucleotide sequence ID" value="NZ_JAMOIM010000064.1"/>
</dbReference>
<evidence type="ECO:0000259" key="11">
    <source>
        <dbReference type="PROSITE" id="PS50893"/>
    </source>
</evidence>
<dbReference type="Proteomes" id="UP001165667">
    <property type="component" value="Unassembled WGS sequence"/>
</dbReference>
<comment type="caution">
    <text evidence="12">The sequence shown here is derived from an EMBL/GenBank/DDBJ whole genome shotgun (WGS) entry which is preliminary data.</text>
</comment>
<dbReference type="FunFam" id="3.40.50.300:FF:000127">
    <property type="entry name" value="Ribose import ATP-binding protein RbsA"/>
    <property type="match status" value="1"/>
</dbReference>
<keyword evidence="4" id="KW-1003">Cell membrane</keyword>
<dbReference type="GO" id="GO:0016887">
    <property type="term" value="F:ATP hydrolysis activity"/>
    <property type="evidence" value="ECO:0007669"/>
    <property type="project" value="InterPro"/>
</dbReference>
<keyword evidence="8 12" id="KW-0067">ATP-binding</keyword>
<comment type="similarity">
    <text evidence="2">Belongs to the ABC transporter superfamily.</text>
</comment>
<dbReference type="Gene3D" id="3.40.50.300">
    <property type="entry name" value="P-loop containing nucleotide triphosphate hydrolases"/>
    <property type="match status" value="2"/>
</dbReference>
<evidence type="ECO:0000256" key="1">
    <source>
        <dbReference type="ARBA" id="ARBA00004202"/>
    </source>
</evidence>
<evidence type="ECO:0000256" key="9">
    <source>
        <dbReference type="ARBA" id="ARBA00022967"/>
    </source>
</evidence>
<feature type="domain" description="ABC transporter" evidence="11">
    <location>
        <begin position="2"/>
        <end position="234"/>
    </location>
</feature>
<dbReference type="Pfam" id="PF00005">
    <property type="entry name" value="ABC_tran"/>
    <property type="match status" value="2"/>
</dbReference>
<dbReference type="CDD" id="cd03216">
    <property type="entry name" value="ABC_Carb_Monos_I"/>
    <property type="match status" value="1"/>
</dbReference>
<dbReference type="SUPFAM" id="SSF52540">
    <property type="entry name" value="P-loop containing nucleoside triphosphate hydrolases"/>
    <property type="match status" value="2"/>
</dbReference>
<evidence type="ECO:0000313" key="12">
    <source>
        <dbReference type="EMBL" id="MCW6512767.1"/>
    </source>
</evidence>
<dbReference type="InterPro" id="IPR003439">
    <property type="entry name" value="ABC_transporter-like_ATP-bd"/>
</dbReference>
<dbReference type="EMBL" id="JAMOIM010000064">
    <property type="protein sequence ID" value="MCW6512767.1"/>
    <property type="molecule type" value="Genomic_DNA"/>
</dbReference>